<evidence type="ECO:0000313" key="2">
    <source>
        <dbReference type="RefSeq" id="XP_075086316.1"/>
    </source>
</evidence>
<keyword evidence="1" id="KW-1185">Reference proteome</keyword>
<dbReference type="Proteomes" id="UP000790787">
    <property type="component" value="Chromosome 14"/>
</dbReference>
<reference evidence="1" key="1">
    <citation type="journal article" date="2014" name="Nat. Commun.">
        <title>The tobacco genome sequence and its comparison with those of tomato and potato.</title>
        <authorList>
            <person name="Sierro N."/>
            <person name="Battey J.N."/>
            <person name="Ouadi S."/>
            <person name="Bakaher N."/>
            <person name="Bovet L."/>
            <person name="Willig A."/>
            <person name="Goepfert S."/>
            <person name="Peitsch M.C."/>
            <person name="Ivanov N.V."/>
        </authorList>
    </citation>
    <scope>NUCLEOTIDE SEQUENCE [LARGE SCALE GENOMIC DNA]</scope>
</reference>
<gene>
    <name evidence="2" type="primary">LOC142169028</name>
</gene>
<organism evidence="1 2">
    <name type="scientific">Nicotiana tabacum</name>
    <name type="common">Common tobacco</name>
    <dbReference type="NCBI Taxonomy" id="4097"/>
    <lineage>
        <taxon>Eukaryota</taxon>
        <taxon>Viridiplantae</taxon>
        <taxon>Streptophyta</taxon>
        <taxon>Embryophyta</taxon>
        <taxon>Tracheophyta</taxon>
        <taxon>Spermatophyta</taxon>
        <taxon>Magnoliopsida</taxon>
        <taxon>eudicotyledons</taxon>
        <taxon>Gunneridae</taxon>
        <taxon>Pentapetalae</taxon>
        <taxon>asterids</taxon>
        <taxon>lamiids</taxon>
        <taxon>Solanales</taxon>
        <taxon>Solanaceae</taxon>
        <taxon>Nicotianoideae</taxon>
        <taxon>Nicotianeae</taxon>
        <taxon>Nicotiana</taxon>
    </lineage>
</organism>
<sequence>MVVSVLKIEVEGELLLDYARAFDLVIENFDFPKRVEHSVTFWSSVAKTQIYYIPCRRSNKGPCTDFKVIPSENLTTLHKLLVIDLEITRKKRIRVLYVQPKIKWEALTEDKAWELGVKLLTMGAWRSSGDASLIWTMMAQCIKEAAREVLGVSKGYYDGRNGDLWWNREVQGKVNTKKATYLNLVESIDEEEKMLNLEWYKLVRKQV</sequence>
<name>A0AC58SMV7_TOBAC</name>
<proteinExistence type="predicted"/>
<dbReference type="RefSeq" id="XP_075086316.1">
    <property type="nucleotide sequence ID" value="XM_075230215.1"/>
</dbReference>
<evidence type="ECO:0000313" key="1">
    <source>
        <dbReference type="Proteomes" id="UP000790787"/>
    </source>
</evidence>
<accession>A0AC58SMV7</accession>
<protein>
    <submittedName>
        <fullName evidence="2">Uncharacterized protein LOC142169028</fullName>
    </submittedName>
</protein>
<reference evidence="2" key="2">
    <citation type="submission" date="2025-08" db="UniProtKB">
        <authorList>
            <consortium name="RefSeq"/>
        </authorList>
    </citation>
    <scope>IDENTIFICATION</scope>
    <source>
        <tissue evidence="2">Leaf</tissue>
    </source>
</reference>